<dbReference type="Gene3D" id="2.60.120.620">
    <property type="entry name" value="q2cbj1_9rhob like domain"/>
    <property type="match status" value="1"/>
</dbReference>
<reference evidence="1 2" key="1">
    <citation type="submission" date="2019-09" db="EMBL/GenBank/DDBJ databases">
        <title>Goodfellowia gen. nov., a new genus of the Pseudonocardineae related to Actinoalloteichus, containing Goodfellowia coeruleoviolacea gen. nov., comb. nov. gen. nov., comb. nov.</title>
        <authorList>
            <person name="Labeda D."/>
        </authorList>
    </citation>
    <scope>NUCLEOTIDE SEQUENCE [LARGE SCALE GENOMIC DNA]</scope>
    <source>
        <strain evidence="1 2">AN110305</strain>
    </source>
</reference>
<accession>A0A5B2X7Y5</accession>
<dbReference type="RefSeq" id="WP_149851307.1">
    <property type="nucleotide sequence ID" value="NZ_VUOB01000038.1"/>
</dbReference>
<gene>
    <name evidence="1" type="ORF">F0L68_20830</name>
</gene>
<keyword evidence="2" id="KW-1185">Reference proteome</keyword>
<reference evidence="1 2" key="2">
    <citation type="submission" date="2019-09" db="EMBL/GenBank/DDBJ databases">
        <authorList>
            <person name="Jin C."/>
        </authorList>
    </citation>
    <scope>NUCLEOTIDE SEQUENCE [LARGE SCALE GENOMIC DNA]</scope>
    <source>
        <strain evidence="1 2">AN110305</strain>
    </source>
</reference>
<dbReference type="Pfam" id="PF09859">
    <property type="entry name" value="Oxygenase-NA"/>
    <property type="match status" value="1"/>
</dbReference>
<protein>
    <submittedName>
        <fullName evidence="1">2OG-Fe(II) oxygenase</fullName>
    </submittedName>
</protein>
<evidence type="ECO:0000313" key="2">
    <source>
        <dbReference type="Proteomes" id="UP000323454"/>
    </source>
</evidence>
<organism evidence="1 2">
    <name type="scientific">Solihabitans fulvus</name>
    <dbReference type="NCBI Taxonomy" id="1892852"/>
    <lineage>
        <taxon>Bacteria</taxon>
        <taxon>Bacillati</taxon>
        <taxon>Actinomycetota</taxon>
        <taxon>Actinomycetes</taxon>
        <taxon>Pseudonocardiales</taxon>
        <taxon>Pseudonocardiaceae</taxon>
        <taxon>Solihabitans</taxon>
    </lineage>
</organism>
<dbReference type="EMBL" id="VUOB01000038">
    <property type="protein sequence ID" value="KAA2259394.1"/>
    <property type="molecule type" value="Genomic_DNA"/>
</dbReference>
<proteinExistence type="predicted"/>
<evidence type="ECO:0000313" key="1">
    <source>
        <dbReference type="EMBL" id="KAA2259394.1"/>
    </source>
</evidence>
<sequence length="240" mass="27170">MTDLATSVDTLLSQWDWQELRSSLVEHGYAVTPEVLSAKQCEDLVGLYDEPEHWRSRVDMARHRFGSGEYKYFANPLPETVADLRTAFYPRLAPLANTWNEQLRFPDRFPDELDDFLDRCHAAGQVRPTPLLLQYQAGGYNCLHQDIYGEHAFPLQVMVALSRPGEDYTGGEFLLVENLPRAQSRGTAVSVGQGQAVIWPTRFRPGVGSRGFYRITVRHGVSVIRTGHRHTLGVIFHDAT</sequence>
<comment type="caution">
    <text evidence="1">The sequence shown here is derived from an EMBL/GenBank/DDBJ whole genome shotgun (WGS) entry which is preliminary data.</text>
</comment>
<dbReference type="OrthoDB" id="9781972at2"/>
<dbReference type="Proteomes" id="UP000323454">
    <property type="component" value="Unassembled WGS sequence"/>
</dbReference>
<dbReference type="AlphaFoldDB" id="A0A5B2X7Y5"/>
<name>A0A5B2X7Y5_9PSEU</name>
<dbReference type="InterPro" id="IPR018655">
    <property type="entry name" value="DUF2086"/>
</dbReference>